<dbReference type="EMBL" id="MN739677">
    <property type="protein sequence ID" value="QHT20309.1"/>
    <property type="molecule type" value="Genomic_DNA"/>
</dbReference>
<reference evidence="1" key="1">
    <citation type="journal article" date="2020" name="Nature">
        <title>Giant virus diversity and host interactions through global metagenomics.</title>
        <authorList>
            <person name="Schulz F."/>
            <person name="Roux S."/>
            <person name="Paez-Espino D."/>
            <person name="Jungbluth S."/>
            <person name="Walsh D.A."/>
            <person name="Denef V.J."/>
            <person name="McMahon K.D."/>
            <person name="Konstantinidis K.T."/>
            <person name="Eloe-Fadrosh E.A."/>
            <person name="Kyrpides N.C."/>
            <person name="Woyke T."/>
        </authorList>
    </citation>
    <scope>NUCLEOTIDE SEQUENCE</scope>
    <source>
        <strain evidence="1">GVMAG-M-3300023174-60</strain>
    </source>
</reference>
<protein>
    <submittedName>
        <fullName evidence="1">Uncharacterized protein</fullName>
    </submittedName>
</protein>
<dbReference type="AlphaFoldDB" id="A0A6C0DWA1"/>
<accession>A0A6C0DWA1</accession>
<evidence type="ECO:0000313" key="1">
    <source>
        <dbReference type="EMBL" id="QHT20309.1"/>
    </source>
</evidence>
<organism evidence="1">
    <name type="scientific">viral metagenome</name>
    <dbReference type="NCBI Taxonomy" id="1070528"/>
    <lineage>
        <taxon>unclassified sequences</taxon>
        <taxon>metagenomes</taxon>
        <taxon>organismal metagenomes</taxon>
    </lineage>
</organism>
<sequence length="218" mass="25193">MLSKKLISFSRGGLSIDFIKHIDSAHNLCIYKLGSHYIPDSVIFPKADSITLINCNSVGILNIVTPTVFPNLSKVNYLSTDPGDFKIYERFNDKIKWVFPNKTYEFYDFMVKTGRGKKDSQLIKKYVANKKIIDGKNGFDISFDFDLNIPGFGITDGEWWRSQFYKYLVNKQNIIKSKDCIYPGEASQNQDDEETTLQKDYVKSSIDKLYFEHITNKE</sequence>
<name>A0A6C0DWA1_9ZZZZ</name>
<proteinExistence type="predicted"/>